<proteinExistence type="predicted"/>
<organism evidence="1 2">
    <name type="scientific">Pseudomonas nitroreducens</name>
    <dbReference type="NCBI Taxonomy" id="46680"/>
    <lineage>
        <taxon>Bacteria</taxon>
        <taxon>Pseudomonadati</taxon>
        <taxon>Pseudomonadota</taxon>
        <taxon>Gammaproteobacteria</taxon>
        <taxon>Pseudomonadales</taxon>
        <taxon>Pseudomonadaceae</taxon>
        <taxon>Pseudomonas</taxon>
    </lineage>
</organism>
<name>A0A7W7NZS1_PSENT</name>
<evidence type="ECO:0000313" key="1">
    <source>
        <dbReference type="EMBL" id="MBB4861517.1"/>
    </source>
</evidence>
<dbReference type="Proteomes" id="UP000566995">
    <property type="component" value="Unassembled WGS sequence"/>
</dbReference>
<sequence length="169" mass="17986">MKESLIKAGSFYSDGSLGIREALTVGVGTNHSGVQGASVACVHYRVVHAVKGNEIGIDKSMTLASFATWAKSEITKKDADAKVIAFTAAKLEPKLAPTHRQFLEAFDSDLTIGDSSSCTAEEYAAANACFKKGFLQEEPPKKVVHYDVSFTELGLAVLALVKSKQSSKA</sequence>
<accession>A0A7W7NZS1</accession>
<dbReference type="EMBL" id="JACHLI010000001">
    <property type="protein sequence ID" value="MBB4861517.1"/>
    <property type="molecule type" value="Genomic_DNA"/>
</dbReference>
<comment type="caution">
    <text evidence="1">The sequence shown here is derived from an EMBL/GenBank/DDBJ whole genome shotgun (WGS) entry which is preliminary data.</text>
</comment>
<dbReference type="AlphaFoldDB" id="A0A7W7NZS1"/>
<gene>
    <name evidence="1" type="ORF">HNP46_000328</name>
</gene>
<dbReference type="RefSeq" id="WP_184585777.1">
    <property type="nucleotide sequence ID" value="NZ_JACHLI010000001.1"/>
</dbReference>
<reference evidence="1 2" key="1">
    <citation type="submission" date="2020-08" db="EMBL/GenBank/DDBJ databases">
        <title>Functional genomics of gut bacteria from endangered species of beetles.</title>
        <authorList>
            <person name="Carlos-Shanley C."/>
        </authorList>
    </citation>
    <scope>NUCLEOTIDE SEQUENCE [LARGE SCALE GENOMIC DNA]</scope>
    <source>
        <strain evidence="1 2">S00179</strain>
    </source>
</reference>
<evidence type="ECO:0000313" key="2">
    <source>
        <dbReference type="Proteomes" id="UP000566995"/>
    </source>
</evidence>
<protein>
    <submittedName>
        <fullName evidence="1">Uncharacterized protein</fullName>
    </submittedName>
</protein>